<dbReference type="GO" id="GO:0016787">
    <property type="term" value="F:hydrolase activity"/>
    <property type="evidence" value="ECO:0007669"/>
    <property type="project" value="UniProtKB-KW"/>
</dbReference>
<dbReference type="EMBL" id="LSSN01001951">
    <property type="protein sequence ID" value="OMJ17749.1"/>
    <property type="molecule type" value="Genomic_DNA"/>
</dbReference>
<dbReference type="AlphaFoldDB" id="A0A1R1XT76"/>
<evidence type="ECO:0000313" key="2">
    <source>
        <dbReference type="Proteomes" id="UP000187283"/>
    </source>
</evidence>
<dbReference type="STRING" id="133412.A0A1R1XT76"/>
<dbReference type="Gene3D" id="6.10.250.1010">
    <property type="match status" value="1"/>
</dbReference>
<organism evidence="1 2">
    <name type="scientific">Smittium culicis</name>
    <dbReference type="NCBI Taxonomy" id="133412"/>
    <lineage>
        <taxon>Eukaryota</taxon>
        <taxon>Fungi</taxon>
        <taxon>Fungi incertae sedis</taxon>
        <taxon>Zoopagomycota</taxon>
        <taxon>Kickxellomycotina</taxon>
        <taxon>Harpellomycetes</taxon>
        <taxon>Harpellales</taxon>
        <taxon>Legeriomycetaceae</taxon>
        <taxon>Smittium</taxon>
    </lineage>
</organism>
<keyword evidence="2" id="KW-1185">Reference proteome</keyword>
<dbReference type="OrthoDB" id="10659591at2759"/>
<sequence length="171" mass="18283">APVVEQAAPVVEQAAPVVEQAAPVVEQAAPVVEQAAPVVEQAAPVVEQAVPEQVSTPATNNDSSFEFVSESVSNNNLNSQEIHSTSDTTNQAINSGSLISNFDRTITEISNSANKQTPEQHTIDPVEEDLVKNSVSAAIEMNKLNEEKKNYTFFKSKNNSGKKSKSSCIVM</sequence>
<accession>A0A1R1XT76</accession>
<feature type="non-terminal residue" evidence="1">
    <location>
        <position position="1"/>
    </location>
</feature>
<comment type="caution">
    <text evidence="1">The sequence shown here is derived from an EMBL/GenBank/DDBJ whole genome shotgun (WGS) entry which is preliminary data.</text>
</comment>
<name>A0A1R1XT76_9FUNG</name>
<proteinExistence type="predicted"/>
<dbReference type="Proteomes" id="UP000187283">
    <property type="component" value="Unassembled WGS sequence"/>
</dbReference>
<keyword evidence="1" id="KW-0378">Hydrolase</keyword>
<protein>
    <submittedName>
        <fullName evidence="1">Putative abhydrolase domain-containing protein</fullName>
    </submittedName>
</protein>
<evidence type="ECO:0000313" key="1">
    <source>
        <dbReference type="EMBL" id="OMJ17749.1"/>
    </source>
</evidence>
<reference evidence="1 2" key="1">
    <citation type="submission" date="2017-01" db="EMBL/GenBank/DDBJ databases">
        <authorList>
            <person name="Mah S.A."/>
            <person name="Swanson W.J."/>
            <person name="Moy G.W."/>
            <person name="Vacquier V.D."/>
        </authorList>
    </citation>
    <scope>NUCLEOTIDE SEQUENCE [LARGE SCALE GENOMIC DNA]</scope>
    <source>
        <strain evidence="1 2">GSMNP</strain>
    </source>
</reference>
<gene>
    <name evidence="1" type="ORF">AYI70_g5767</name>
</gene>